<dbReference type="Gene3D" id="1.10.287.1080">
    <property type="entry name" value="MazG-like"/>
    <property type="match status" value="1"/>
</dbReference>
<reference evidence="11 13" key="2">
    <citation type="submission" date="2020-08" db="EMBL/GenBank/DDBJ databases">
        <title>Genomic Encyclopedia of Type Strains, Phase III (KMG-III): the genomes of soil and plant-associated and newly described type strains.</title>
        <authorList>
            <person name="Whitman W."/>
        </authorList>
    </citation>
    <scope>NUCLEOTIDE SEQUENCE [LARGE SCALE GENOMIC DNA]</scope>
    <source>
        <strain evidence="11 13">CECT 8088</strain>
    </source>
</reference>
<dbReference type="RefSeq" id="WP_176624405.1">
    <property type="nucleotide sequence ID" value="NZ_JABXXQ010000197.1"/>
</dbReference>
<dbReference type="NCBIfam" id="NF001613">
    <property type="entry name" value="PRK00400.1-5"/>
    <property type="match status" value="1"/>
</dbReference>
<dbReference type="EC" id="3.6.1.31" evidence="9"/>
<dbReference type="PANTHER" id="PTHR42945">
    <property type="entry name" value="HISTIDINE BIOSYNTHESIS BIFUNCTIONAL PROTEIN"/>
    <property type="match status" value="1"/>
</dbReference>
<evidence type="ECO:0000256" key="6">
    <source>
        <dbReference type="ARBA" id="ARBA00022801"/>
    </source>
</evidence>
<keyword evidence="9" id="KW-0963">Cytoplasm</keyword>
<comment type="pathway">
    <text evidence="2 9">Amino-acid biosynthesis; L-histidine biosynthesis; L-histidine from 5-phospho-alpha-D-ribose 1-diphosphate: step 2/9.</text>
</comment>
<dbReference type="GO" id="GO:0005737">
    <property type="term" value="C:cytoplasm"/>
    <property type="evidence" value="ECO:0007669"/>
    <property type="project" value="UniProtKB-SubCell"/>
</dbReference>
<evidence type="ECO:0000313" key="11">
    <source>
        <dbReference type="EMBL" id="MBB3174888.1"/>
    </source>
</evidence>
<dbReference type="PANTHER" id="PTHR42945:SF1">
    <property type="entry name" value="HISTIDINE BIOSYNTHESIS BIFUNCTIONAL PROTEIN HIS7"/>
    <property type="match status" value="1"/>
</dbReference>
<evidence type="ECO:0000256" key="4">
    <source>
        <dbReference type="ARBA" id="ARBA00022605"/>
    </source>
</evidence>
<evidence type="ECO:0000256" key="2">
    <source>
        <dbReference type="ARBA" id="ARBA00005204"/>
    </source>
</evidence>
<dbReference type="GO" id="GO:0000105">
    <property type="term" value="P:L-histidine biosynthetic process"/>
    <property type="evidence" value="ECO:0007669"/>
    <property type="project" value="UniProtKB-UniRule"/>
</dbReference>
<dbReference type="InterPro" id="IPR008179">
    <property type="entry name" value="HisE"/>
</dbReference>
<accession>A0A839UX26</accession>
<dbReference type="Proteomes" id="UP000557688">
    <property type="component" value="Unassembled WGS sequence"/>
</dbReference>
<evidence type="ECO:0000256" key="9">
    <source>
        <dbReference type="HAMAP-Rule" id="MF_01020"/>
    </source>
</evidence>
<keyword evidence="4 9" id="KW-0028">Amino-acid biosynthesis</keyword>
<evidence type="ECO:0000256" key="10">
    <source>
        <dbReference type="SAM" id="MobiDB-lite"/>
    </source>
</evidence>
<dbReference type="CDD" id="cd11534">
    <property type="entry name" value="NTP-PPase_HisIE_like"/>
    <property type="match status" value="1"/>
</dbReference>
<evidence type="ECO:0000256" key="7">
    <source>
        <dbReference type="ARBA" id="ARBA00022840"/>
    </source>
</evidence>
<keyword evidence="7 9" id="KW-0067">ATP-binding</keyword>
<keyword evidence="13" id="KW-1185">Reference proteome</keyword>
<dbReference type="SUPFAM" id="SSF101386">
    <property type="entry name" value="all-alpha NTP pyrophosphatases"/>
    <property type="match status" value="1"/>
</dbReference>
<comment type="similarity">
    <text evidence="3 9">Belongs to the PRA-PH family.</text>
</comment>
<dbReference type="AlphaFoldDB" id="A0A839UX26"/>
<dbReference type="GO" id="GO:0005524">
    <property type="term" value="F:ATP binding"/>
    <property type="evidence" value="ECO:0007669"/>
    <property type="project" value="UniProtKB-KW"/>
</dbReference>
<evidence type="ECO:0000256" key="5">
    <source>
        <dbReference type="ARBA" id="ARBA00022741"/>
    </source>
</evidence>
<comment type="subcellular location">
    <subcellularLocation>
        <location evidence="9">Cytoplasm</location>
    </subcellularLocation>
</comment>
<dbReference type="InterPro" id="IPR021130">
    <property type="entry name" value="PRib-ATP_PPHydrolase-like"/>
</dbReference>
<comment type="catalytic activity">
    <reaction evidence="1 9">
        <text>1-(5-phospho-beta-D-ribosyl)-ATP + H2O = 1-(5-phospho-beta-D-ribosyl)-5'-AMP + diphosphate + H(+)</text>
        <dbReference type="Rhea" id="RHEA:22828"/>
        <dbReference type="ChEBI" id="CHEBI:15377"/>
        <dbReference type="ChEBI" id="CHEBI:15378"/>
        <dbReference type="ChEBI" id="CHEBI:33019"/>
        <dbReference type="ChEBI" id="CHEBI:59457"/>
        <dbReference type="ChEBI" id="CHEBI:73183"/>
        <dbReference type="EC" id="3.6.1.31"/>
    </reaction>
</comment>
<evidence type="ECO:0000313" key="12">
    <source>
        <dbReference type="EMBL" id="NVN30676.1"/>
    </source>
</evidence>
<dbReference type="EMBL" id="JACHXV010000012">
    <property type="protein sequence ID" value="MBB3174888.1"/>
    <property type="molecule type" value="Genomic_DNA"/>
</dbReference>
<keyword evidence="6 9" id="KW-0378">Hydrolase</keyword>
<organism evidence="11 13">
    <name type="scientific">Endobacter medicaginis</name>
    <dbReference type="NCBI Taxonomy" id="1181271"/>
    <lineage>
        <taxon>Bacteria</taxon>
        <taxon>Pseudomonadati</taxon>
        <taxon>Pseudomonadota</taxon>
        <taxon>Alphaproteobacteria</taxon>
        <taxon>Acetobacterales</taxon>
        <taxon>Acetobacteraceae</taxon>
        <taxon>Endobacter</taxon>
    </lineage>
</organism>
<dbReference type="HAMAP" id="MF_01020">
    <property type="entry name" value="HisE"/>
    <property type="match status" value="1"/>
</dbReference>
<dbReference type="NCBIfam" id="TIGR03188">
    <property type="entry name" value="histidine_hisI"/>
    <property type="match status" value="1"/>
</dbReference>
<evidence type="ECO:0000313" key="14">
    <source>
        <dbReference type="Proteomes" id="UP000565205"/>
    </source>
</evidence>
<reference evidence="12 14" key="1">
    <citation type="submission" date="2020-06" db="EMBL/GenBank/DDBJ databases">
        <title>Description of novel acetic acid bacteria.</title>
        <authorList>
            <person name="Sombolestani A."/>
        </authorList>
    </citation>
    <scope>NUCLEOTIDE SEQUENCE [LARGE SCALE GENOMIC DNA]</scope>
    <source>
        <strain evidence="12 14">LMG 26838</strain>
    </source>
</reference>
<dbReference type="UniPathway" id="UPA00031">
    <property type="reaction ID" value="UER00007"/>
</dbReference>
<comment type="caution">
    <text evidence="11">The sequence shown here is derived from an EMBL/GenBank/DDBJ whole genome shotgun (WGS) entry which is preliminary data.</text>
</comment>
<gene>
    <name evidence="9" type="primary">hisE</name>
    <name evidence="11" type="ORF">FHR90_002735</name>
    <name evidence="12" type="ORF">HUK83_10085</name>
</gene>
<protein>
    <recommendedName>
        <fullName evidence="9">Phosphoribosyl-ATP pyrophosphatase</fullName>
        <shortName evidence="9">PRA-PH</shortName>
        <ecNumber evidence="9">3.6.1.31</ecNumber>
    </recommendedName>
</protein>
<feature type="region of interest" description="Disordered" evidence="10">
    <location>
        <begin position="1"/>
        <end position="30"/>
    </location>
</feature>
<dbReference type="Pfam" id="PF01503">
    <property type="entry name" value="PRA-PH"/>
    <property type="match status" value="1"/>
</dbReference>
<keyword evidence="5 9" id="KW-0547">Nucleotide-binding</keyword>
<evidence type="ECO:0000313" key="13">
    <source>
        <dbReference type="Proteomes" id="UP000557688"/>
    </source>
</evidence>
<dbReference type="GO" id="GO:0004636">
    <property type="term" value="F:phosphoribosyl-ATP diphosphatase activity"/>
    <property type="evidence" value="ECO:0007669"/>
    <property type="project" value="UniProtKB-UniRule"/>
</dbReference>
<dbReference type="Proteomes" id="UP000565205">
    <property type="component" value="Unassembled WGS sequence"/>
</dbReference>
<evidence type="ECO:0000256" key="8">
    <source>
        <dbReference type="ARBA" id="ARBA00023102"/>
    </source>
</evidence>
<name>A0A839UX26_9PROT</name>
<dbReference type="EMBL" id="JABXXQ010000197">
    <property type="protein sequence ID" value="NVN30676.1"/>
    <property type="molecule type" value="Genomic_DNA"/>
</dbReference>
<keyword evidence="8 9" id="KW-0368">Histidine biosynthesis</keyword>
<sequence length="178" mass="19079">MAKNSKTISKPAAGKPKAATKRTAKNKPAAKLVRAVAKRARTTKVWTADAEILALLPNPDSNATVLDRLFATVTARRMADPELSHSARLLSRGTAKVAQKFGEEAVECLIEAVAGNRDALISESADVLYHLVVMWVDAGVSPDQVWSELQRREGISGIAEKAARALAGSVTRPERSKP</sequence>
<evidence type="ECO:0000256" key="1">
    <source>
        <dbReference type="ARBA" id="ARBA00001460"/>
    </source>
</evidence>
<evidence type="ECO:0000256" key="3">
    <source>
        <dbReference type="ARBA" id="ARBA00009392"/>
    </source>
</evidence>
<proteinExistence type="inferred from homology"/>